<sequence>MKLSSLLYKVSENIEKDVNQIKLIDNTPFSAIYHRVLKSGQDISNNRSDITSSYAVDVDVENHFAEIKSELQAHFSIQNNMREKVSFDSFIPTFSLLEKEIGLKLNNSEAFDNFMKESNFTTISDALIGLKGIEIYSLSEDQNINENLLNKLNKLLNAELSSYKIPEEVTVETIFQSINQLNDSDQAVVSLPFLLTNWSTRNGSKLVENADKLITTNDILTDYQKRQGLHEVTREKVNKVLLDESVPPDIAEPLSKLVAETDLSTLQKIVKKLVDNVYGIDLNSHSDGSTKLFENNFVERKKEEHNNANKLLISGLNLLKANKNIDFHEIEGDITMLLNKVVQSKLNGLVSNQKKSMTDRLQNNSFSTFNLLQNTNAKPINKNGVDNSGDKINLEKYPLLNEIVNSLKETEGTNRDDDKLNGLPFHFGGLQPNPTIYPGVLNGSTNNPNDIDSINSNSAVIKGIVETVEGALLLPKEYSKDVDNLLIGLENFFRNMNQSLFNGIITGEANSSAFTKDQESTAIATSKNTSILNDISTQVEFTNQVVDAIKRLTLSQEPTLTKEVFLQLEPKTLGQLTIKQMQMNGRSLVKLEGSSNEAKLLLNQTINHVKEAFPYLKLEMTNDKVQAEVNSSNLVQNKMSDNTESLELDLGKYMNTVVSGTDNQKIDASTKQEFTNQLLNTLKSKALFQAGSQSKRLVLKLNPEHLGQLTVKLVQTKGEMVAKIIASTESAKELLEHSIQHLKQALPSVKIEIERFEVYNEQFSKPLKDSSEQQQKEERNHKDTNGNDQKENEQNFGDTLNDLLNQFV</sequence>
<name>A0A1L3MSE2_9BACI</name>
<proteinExistence type="predicted"/>
<evidence type="ECO:0000259" key="2">
    <source>
        <dbReference type="Pfam" id="PF02120"/>
    </source>
</evidence>
<dbReference type="Pfam" id="PF02120">
    <property type="entry name" value="Flg_hook"/>
    <property type="match status" value="1"/>
</dbReference>
<evidence type="ECO:0000313" key="4">
    <source>
        <dbReference type="Proteomes" id="UP000181936"/>
    </source>
</evidence>
<reference evidence="3 4" key="1">
    <citation type="journal article" date="2016" name="Sci. Rep.">
        <title>Complete genome sequence and transcriptomic analysis of a novel marine strain Bacillus weihaiensis reveals the mechanism of brown algae degradation.</title>
        <authorList>
            <person name="Zhu Y."/>
            <person name="Chen P."/>
            <person name="Bao Y."/>
            <person name="Men Y."/>
            <person name="Zeng Y."/>
            <person name="Yang J."/>
            <person name="Sun J."/>
            <person name="Sun Y."/>
        </authorList>
    </citation>
    <scope>NUCLEOTIDE SEQUENCE [LARGE SCALE GENOMIC DNA]</scope>
    <source>
        <strain evidence="3 4">Alg07</strain>
    </source>
</reference>
<dbReference type="OrthoDB" id="2990946at2"/>
<dbReference type="CDD" id="cd17470">
    <property type="entry name" value="T3SS_Flik_C"/>
    <property type="match status" value="1"/>
</dbReference>
<keyword evidence="4" id="KW-1185">Reference proteome</keyword>
<protein>
    <recommendedName>
        <fullName evidence="2">Flagellar hook-length control protein-like C-terminal domain-containing protein</fullName>
    </recommendedName>
</protein>
<evidence type="ECO:0000256" key="1">
    <source>
        <dbReference type="SAM" id="MobiDB-lite"/>
    </source>
</evidence>
<dbReference type="Gene3D" id="3.30.750.140">
    <property type="match status" value="2"/>
</dbReference>
<dbReference type="Proteomes" id="UP000181936">
    <property type="component" value="Chromosome"/>
</dbReference>
<dbReference type="STRING" id="1547283.A9C19_11090"/>
<evidence type="ECO:0000313" key="3">
    <source>
        <dbReference type="EMBL" id="APH05255.1"/>
    </source>
</evidence>
<dbReference type="RefSeq" id="WP_072580047.1">
    <property type="nucleotide sequence ID" value="NZ_CP016020.1"/>
</dbReference>
<gene>
    <name evidence="3" type="ORF">A9C19_11090</name>
</gene>
<feature type="domain" description="Flagellar hook-length control protein-like C-terminal" evidence="2">
    <location>
        <begin position="686"/>
        <end position="761"/>
    </location>
</feature>
<dbReference type="KEGG" id="bwh:A9C19_11090"/>
<dbReference type="AlphaFoldDB" id="A0A1L3MSE2"/>
<dbReference type="InterPro" id="IPR038610">
    <property type="entry name" value="FliK-like_C_sf"/>
</dbReference>
<organism evidence="3 4">
    <name type="scientific">Bacillus weihaiensis</name>
    <dbReference type="NCBI Taxonomy" id="1547283"/>
    <lineage>
        <taxon>Bacteria</taxon>
        <taxon>Bacillati</taxon>
        <taxon>Bacillota</taxon>
        <taxon>Bacilli</taxon>
        <taxon>Bacillales</taxon>
        <taxon>Bacillaceae</taxon>
        <taxon>Bacillus</taxon>
    </lineage>
</organism>
<feature type="region of interest" description="Disordered" evidence="1">
    <location>
        <begin position="764"/>
        <end position="800"/>
    </location>
</feature>
<dbReference type="EMBL" id="CP016020">
    <property type="protein sequence ID" value="APH05255.1"/>
    <property type="molecule type" value="Genomic_DNA"/>
</dbReference>
<accession>A0A1L3MSE2</accession>
<dbReference type="InterPro" id="IPR021136">
    <property type="entry name" value="Flagellar_hook_control-like_C"/>
</dbReference>
<feature type="compositionally biased region" description="Basic and acidic residues" evidence="1">
    <location>
        <begin position="766"/>
        <end position="793"/>
    </location>
</feature>